<sequence>MGWQGRKAEMSYEFLRIIPDTDPEMVYYNQFLETFGEDANALILGFEDDKIFEFENYKAFEGFTKKVEGISGVNSVISVANLPQLVVNRDEKKFELKPVFDKSPQSQAELDSLRGLFSQQKFYENKVFNAETGASLVVIAFESDYLNSEKRFPMMDEIFQECDRFEEETGLHIRRSGLPFIRYITSTKVKKEMSLFLGISIGVTVLVMFLFFRSFTPVIVALMMIGILIVWVTGTLGLIGYKITILTGLLPPILVVIGIPNSIYLINKFHQEYSHHQNKIKAITRMIKKIGFVTLITNTTTAIGFMVLIFTGIQGMMEFGIVAGINIFATFVISVTYIPAVLSYLPDPTTKQLKHLEFTPTGKLINGIDQVVTTKRTWVYATTFVIVIASIVGLMKVKSNSYMVDDLPEGFSVRQDLAFFEDNFSGVMPLEIIVDTGSKKGYRRKGTFEKIEEISDFVSSIDEVSPAISMATFLKAANQAYNGGDTIDYRLPSKMELATINKYFKNSGENGGSDLSKNFVDSTGRYLRISMRMADIGSIKMDSLIDTKIRPGLDEITEDSRLSAAITGTTRVFIKGNDFLIENLKNSMFLAFFLIAIIMGLLFGNLRMILISLIPNMIPLLITAGIMGYLDIPLKPSTALVFSIAFGISVDDSIHFLAKYRQELVMHRYNPINAIHISIRETGTSMFYTSIVLFFGFVIFTASDFGGTVALGLLTSITLLIAMLTNLVLLPCLLYTFEVRRQQMRFTPIFEVVEDFYLEDEDEEIDLNQIRAEKRRDNE</sequence>
<evidence type="ECO:0000256" key="4">
    <source>
        <dbReference type="ARBA" id="ARBA00022989"/>
    </source>
</evidence>
<evidence type="ECO:0000256" key="2">
    <source>
        <dbReference type="ARBA" id="ARBA00022475"/>
    </source>
</evidence>
<keyword evidence="4 6" id="KW-1133">Transmembrane helix</keyword>
<reference evidence="8 9" key="1">
    <citation type="submission" date="2018-03" db="EMBL/GenBank/DDBJ databases">
        <title>Genomic Encyclopedia of Archaeal and Bacterial Type Strains, Phase II (KMG-II): from individual species to whole genera.</title>
        <authorList>
            <person name="Goeker M."/>
        </authorList>
    </citation>
    <scope>NUCLEOTIDE SEQUENCE [LARGE SCALE GENOMIC DNA]</scope>
    <source>
        <strain evidence="8 9">DSM 28229</strain>
    </source>
</reference>
<dbReference type="PANTHER" id="PTHR33406">
    <property type="entry name" value="MEMBRANE PROTEIN MJ1562-RELATED"/>
    <property type="match status" value="1"/>
</dbReference>
<comment type="caution">
    <text evidence="8">The sequence shown here is derived from an EMBL/GenBank/DDBJ whole genome shotgun (WGS) entry which is preliminary data.</text>
</comment>
<feature type="transmembrane region" description="Helical" evidence="6">
    <location>
        <begin position="685"/>
        <end position="703"/>
    </location>
</feature>
<accession>A0A315ZI82</accession>
<dbReference type="InterPro" id="IPR004869">
    <property type="entry name" value="MMPL_dom"/>
</dbReference>
<feature type="transmembrane region" description="Helical" evidence="6">
    <location>
        <begin position="709"/>
        <end position="737"/>
    </location>
</feature>
<dbReference type="InterPro" id="IPR000731">
    <property type="entry name" value="SSD"/>
</dbReference>
<evidence type="ECO:0000313" key="9">
    <source>
        <dbReference type="Proteomes" id="UP000245535"/>
    </source>
</evidence>
<dbReference type="Pfam" id="PF03176">
    <property type="entry name" value="MMPL"/>
    <property type="match status" value="2"/>
</dbReference>
<dbReference type="PRINTS" id="PR00702">
    <property type="entry name" value="ACRIFLAVINRP"/>
</dbReference>
<feature type="transmembrane region" description="Helical" evidence="6">
    <location>
        <begin position="638"/>
        <end position="658"/>
    </location>
</feature>
<dbReference type="InterPro" id="IPR001036">
    <property type="entry name" value="Acrflvin-R"/>
</dbReference>
<evidence type="ECO:0000256" key="5">
    <source>
        <dbReference type="ARBA" id="ARBA00023136"/>
    </source>
</evidence>
<evidence type="ECO:0000256" key="1">
    <source>
        <dbReference type="ARBA" id="ARBA00004651"/>
    </source>
</evidence>
<keyword evidence="3 6" id="KW-0812">Transmembrane</keyword>
<evidence type="ECO:0000256" key="6">
    <source>
        <dbReference type="SAM" id="Phobius"/>
    </source>
</evidence>
<dbReference type="PANTHER" id="PTHR33406:SF12">
    <property type="entry name" value="BLR2997 PROTEIN"/>
    <property type="match status" value="1"/>
</dbReference>
<keyword evidence="2" id="KW-1003">Cell membrane</keyword>
<gene>
    <name evidence="8" type="ORF">BC781_101783</name>
</gene>
<dbReference type="AlphaFoldDB" id="A0A315ZI82"/>
<dbReference type="InterPro" id="IPR050545">
    <property type="entry name" value="Mycobact_MmpL"/>
</dbReference>
<dbReference type="Gene3D" id="1.20.1640.10">
    <property type="entry name" value="Multidrug efflux transporter AcrB transmembrane domain"/>
    <property type="match status" value="2"/>
</dbReference>
<feature type="transmembrane region" description="Helical" evidence="6">
    <location>
        <begin position="249"/>
        <end position="269"/>
    </location>
</feature>
<evidence type="ECO:0000313" key="8">
    <source>
        <dbReference type="EMBL" id="PWJ44424.1"/>
    </source>
</evidence>
<organism evidence="8 9">
    <name type="scientific">Sediminitomix flava</name>
    <dbReference type="NCBI Taxonomy" id="379075"/>
    <lineage>
        <taxon>Bacteria</taxon>
        <taxon>Pseudomonadati</taxon>
        <taxon>Bacteroidota</taxon>
        <taxon>Cytophagia</taxon>
        <taxon>Cytophagales</taxon>
        <taxon>Flammeovirgaceae</taxon>
        <taxon>Sediminitomix</taxon>
    </lineage>
</organism>
<feature type="transmembrane region" description="Helical" evidence="6">
    <location>
        <begin position="588"/>
        <end position="606"/>
    </location>
</feature>
<comment type="subcellular location">
    <subcellularLocation>
        <location evidence="1">Cell membrane</location>
        <topology evidence="1">Multi-pass membrane protein</topology>
    </subcellularLocation>
</comment>
<keyword evidence="9" id="KW-1185">Reference proteome</keyword>
<feature type="transmembrane region" description="Helical" evidence="6">
    <location>
        <begin position="378"/>
        <end position="395"/>
    </location>
</feature>
<dbReference type="GO" id="GO:0005886">
    <property type="term" value="C:plasma membrane"/>
    <property type="evidence" value="ECO:0007669"/>
    <property type="project" value="UniProtKB-SubCell"/>
</dbReference>
<proteinExistence type="predicted"/>
<name>A0A315ZI82_SEDFL</name>
<keyword evidence="5 6" id="KW-0472">Membrane</keyword>
<feature type="domain" description="SSD" evidence="7">
    <location>
        <begin position="219"/>
        <end position="344"/>
    </location>
</feature>
<protein>
    <recommendedName>
        <fullName evidence="7">SSD domain-containing protein</fullName>
    </recommendedName>
</protein>
<evidence type="ECO:0000259" key="7">
    <source>
        <dbReference type="PROSITE" id="PS50156"/>
    </source>
</evidence>
<dbReference type="PROSITE" id="PS50156">
    <property type="entry name" value="SSD"/>
    <property type="match status" value="2"/>
</dbReference>
<feature type="transmembrane region" description="Helical" evidence="6">
    <location>
        <begin position="290"/>
        <end position="313"/>
    </location>
</feature>
<feature type="transmembrane region" description="Helical" evidence="6">
    <location>
        <begin position="319"/>
        <end position="345"/>
    </location>
</feature>
<feature type="domain" description="SSD" evidence="7">
    <location>
        <begin position="610"/>
        <end position="736"/>
    </location>
</feature>
<dbReference type="Proteomes" id="UP000245535">
    <property type="component" value="Unassembled WGS sequence"/>
</dbReference>
<feature type="transmembrane region" description="Helical" evidence="6">
    <location>
        <begin position="219"/>
        <end position="243"/>
    </location>
</feature>
<dbReference type="SUPFAM" id="SSF82866">
    <property type="entry name" value="Multidrug efflux transporter AcrB transmembrane domain"/>
    <property type="match status" value="2"/>
</dbReference>
<dbReference type="EMBL" id="QGDO01000001">
    <property type="protein sequence ID" value="PWJ44424.1"/>
    <property type="molecule type" value="Genomic_DNA"/>
</dbReference>
<dbReference type="GO" id="GO:0022857">
    <property type="term" value="F:transmembrane transporter activity"/>
    <property type="evidence" value="ECO:0007669"/>
    <property type="project" value="InterPro"/>
</dbReference>
<feature type="transmembrane region" description="Helical" evidence="6">
    <location>
        <begin position="193"/>
        <end position="212"/>
    </location>
</feature>
<evidence type="ECO:0000256" key="3">
    <source>
        <dbReference type="ARBA" id="ARBA00022692"/>
    </source>
</evidence>